<name>A0A812N983_9DINO</name>
<feature type="transmembrane region" description="Helical" evidence="1">
    <location>
        <begin position="226"/>
        <end position="251"/>
    </location>
</feature>
<feature type="chain" id="PRO_5032583330" description="H(+)-exporting diphosphatase" evidence="2">
    <location>
        <begin position="17"/>
        <end position="466"/>
    </location>
</feature>
<organism evidence="3 4">
    <name type="scientific">Symbiodinium natans</name>
    <dbReference type="NCBI Taxonomy" id="878477"/>
    <lineage>
        <taxon>Eukaryota</taxon>
        <taxon>Sar</taxon>
        <taxon>Alveolata</taxon>
        <taxon>Dinophyceae</taxon>
        <taxon>Suessiales</taxon>
        <taxon>Symbiodiniaceae</taxon>
        <taxon>Symbiodinium</taxon>
    </lineage>
</organism>
<feature type="transmembrane region" description="Helical" evidence="1">
    <location>
        <begin position="257"/>
        <end position="277"/>
    </location>
</feature>
<accession>A0A812N983</accession>
<dbReference type="OrthoDB" id="423617at2759"/>
<feature type="transmembrane region" description="Helical" evidence="1">
    <location>
        <begin position="316"/>
        <end position="343"/>
    </location>
</feature>
<keyword evidence="1" id="KW-0812">Transmembrane</keyword>
<protein>
    <recommendedName>
        <fullName evidence="5">H(+)-exporting diphosphatase</fullName>
    </recommendedName>
</protein>
<dbReference type="Proteomes" id="UP000604046">
    <property type="component" value="Unassembled WGS sequence"/>
</dbReference>
<comment type="caution">
    <text evidence="3">The sequence shown here is derived from an EMBL/GenBank/DDBJ whole genome shotgun (WGS) entry which is preliminary data.</text>
</comment>
<feature type="transmembrane region" description="Helical" evidence="1">
    <location>
        <begin position="117"/>
        <end position="141"/>
    </location>
</feature>
<evidence type="ECO:0000256" key="2">
    <source>
        <dbReference type="SAM" id="SignalP"/>
    </source>
</evidence>
<feature type="transmembrane region" description="Helical" evidence="1">
    <location>
        <begin position="69"/>
        <end position="90"/>
    </location>
</feature>
<keyword evidence="4" id="KW-1185">Reference proteome</keyword>
<keyword evidence="1" id="KW-1133">Transmembrane helix</keyword>
<evidence type="ECO:0008006" key="5">
    <source>
        <dbReference type="Google" id="ProtNLM"/>
    </source>
</evidence>
<feature type="transmembrane region" description="Helical" evidence="1">
    <location>
        <begin position="32"/>
        <end position="57"/>
    </location>
</feature>
<dbReference type="EMBL" id="CAJNDS010002068">
    <property type="protein sequence ID" value="CAE7301993.1"/>
    <property type="molecule type" value="Genomic_DNA"/>
</dbReference>
<evidence type="ECO:0000313" key="3">
    <source>
        <dbReference type="EMBL" id="CAE7301993.1"/>
    </source>
</evidence>
<proteinExistence type="predicted"/>
<dbReference type="AlphaFoldDB" id="A0A812N983"/>
<feature type="transmembrane region" description="Helical" evidence="1">
    <location>
        <begin position="153"/>
        <end position="172"/>
    </location>
</feature>
<sequence length="466" mass="49541">MRRLWLVPCLWATAWACTGLDPEYAYHCRPPVLIEGILCMLLICLLSSASAVGISWYCGLWQLGKLPTLVLASATFFASALISTAFPWWMTDSSFWPPEQCFLLDGGSRQTALVSGAMYVFASTMAISLACLSVSLAWIYQVPAPRCELGKRAVRYLVFATVVNTIGCIFVARLTCGEPAQLDALAAVPLGFNPITNVLLKRIILRMSEIHAGREQTKRMRQTTHAECITGIVIVIIILIGVVLALLTVWIDYTFVRIFVAAGTLAMVFLVVLDGVFSWSAYMALRSVLRGVAVAMPAQQDSGKLSAAMSVAKANLYLVVLAVVGTSLFYGMFVVAGIFFLFYERGLALDPTTSGIVPLMIWCLDSVFNDFCAVYLGCGPTQAALDLVTQASQADAVGMPVAGTISGQVLGAPAEVDKVTAGQAGSSGAIGRPVGSISGEVPLGAPQEAKAVGVTSVEAWSAGPPK</sequence>
<feature type="transmembrane region" description="Helical" evidence="1">
    <location>
        <begin position="184"/>
        <end position="205"/>
    </location>
</feature>
<evidence type="ECO:0000313" key="4">
    <source>
        <dbReference type="Proteomes" id="UP000604046"/>
    </source>
</evidence>
<gene>
    <name evidence="3" type="ORF">SNAT2548_LOCUS15882</name>
</gene>
<evidence type="ECO:0000256" key="1">
    <source>
        <dbReference type="SAM" id="Phobius"/>
    </source>
</evidence>
<keyword evidence="1" id="KW-0472">Membrane</keyword>
<reference evidence="3" key="1">
    <citation type="submission" date="2021-02" db="EMBL/GenBank/DDBJ databases">
        <authorList>
            <person name="Dougan E. K."/>
            <person name="Rhodes N."/>
            <person name="Thang M."/>
            <person name="Chan C."/>
        </authorList>
    </citation>
    <scope>NUCLEOTIDE SEQUENCE</scope>
</reference>
<keyword evidence="2" id="KW-0732">Signal</keyword>
<feature type="signal peptide" evidence="2">
    <location>
        <begin position="1"/>
        <end position="16"/>
    </location>
</feature>